<name>A0ABS8AIV3_9BACT</name>
<evidence type="ECO:0000259" key="1">
    <source>
        <dbReference type="Pfam" id="PF03235"/>
    </source>
</evidence>
<dbReference type="Pfam" id="PF03235">
    <property type="entry name" value="GmrSD_N"/>
    <property type="match status" value="1"/>
</dbReference>
<organism evidence="2 3">
    <name type="scientific">Hymenobacter nitidus</name>
    <dbReference type="NCBI Taxonomy" id="2880929"/>
    <lineage>
        <taxon>Bacteria</taxon>
        <taxon>Pseudomonadati</taxon>
        <taxon>Bacteroidota</taxon>
        <taxon>Cytophagia</taxon>
        <taxon>Cytophagales</taxon>
        <taxon>Hymenobacteraceae</taxon>
        <taxon>Hymenobacter</taxon>
    </lineage>
</organism>
<dbReference type="RefSeq" id="WP_226190184.1">
    <property type="nucleotide sequence ID" value="NZ_JAJADQ010000016.1"/>
</dbReference>
<accession>A0ABS8AIV3</accession>
<sequence>MTDLFTYQDVATATLTEYVSWFLDPSHEHFNQVQLPPIQRNSVWNIAQVERLWDSLLRGFPVGSILLAHRANGQAARALTCDQQTRPDRAGYFLLDGQQRTRTLLLGFKATTTSRLWIDLDPEIVFGNADQNDRRFLLRLLTGHQPWGMRSDNPEERFHEHEKHEARKKLVYSRRYDYQIYPVKQSEDSPDTSWPLQAKAPVPLDVLIDRCGGWKGPFSRPTWKQLRPHIPKAYTSPEEEPAHLAVVLNALENLLAAKPSTGRPQRSIPLLLHPEEAAGHAPEAEQVPDSIEVLFRRVNAGGTVLEGEEMAYSLLKSSWDQAYDLVSQVVDHEEVGYLFPPTGVVMAATRLARRQQGHRLDLSPSVSQFRRWLGRTGSNQADGDFLQALKQLLVPGPDQTQGCFTQILVEFCRLALYDSSSSTDPGLPRKLLLELNPVLLHPVLSWVHDNLGDTARLAANRLPILRYLMYLLIVRPDAQKFARQAGQVLSEQSSPSDFPDTAIYCNWLRKAEAPALPNFSELILPQPEHISKGWLSNAEEMFGLSATSDDQPADIYHQFRSRFWHRRYLLLWFQRAYLERWFQGYNPMRQDTADTPYDYDHIVPYSHAVCQGRRSLDLEEKGEGEQRFNWHRYFYLNSLGNYRMWPAWANRADGNDCHTKKLRFDATEPLSCEMSQELMLTSSTEYLLASAIPLTNAASWLAAGGRPSYWPALRRQAWMQAVEHRASSLYDELFVALDFSSWYQAACHPVDQPA</sequence>
<protein>
    <submittedName>
        <fullName evidence="2">DUF262 domain-containing protein</fullName>
    </submittedName>
</protein>
<dbReference type="PANTHER" id="PTHR37292">
    <property type="entry name" value="VNG6097C"/>
    <property type="match status" value="1"/>
</dbReference>
<evidence type="ECO:0000313" key="2">
    <source>
        <dbReference type="EMBL" id="MCB2380363.1"/>
    </source>
</evidence>
<reference evidence="2" key="1">
    <citation type="submission" date="2021-10" db="EMBL/GenBank/DDBJ databases">
        <authorList>
            <person name="Dean J.D."/>
            <person name="Kim M.K."/>
            <person name="Newey C.N."/>
            <person name="Stoker T.S."/>
            <person name="Thompson D.W."/>
            <person name="Grose J.H."/>
        </authorList>
    </citation>
    <scope>NUCLEOTIDE SEQUENCE</scope>
    <source>
        <strain evidence="2">BT635</strain>
    </source>
</reference>
<gene>
    <name evidence="2" type="ORF">LGH70_22415</name>
</gene>
<dbReference type="InterPro" id="IPR004919">
    <property type="entry name" value="GmrSD_N"/>
</dbReference>
<comment type="caution">
    <text evidence="2">The sequence shown here is derived from an EMBL/GenBank/DDBJ whole genome shotgun (WGS) entry which is preliminary data.</text>
</comment>
<keyword evidence="3" id="KW-1185">Reference proteome</keyword>
<feature type="domain" description="GmrSD restriction endonucleases N-terminal" evidence="1">
    <location>
        <begin position="32"/>
        <end position="167"/>
    </location>
</feature>
<evidence type="ECO:0000313" key="3">
    <source>
        <dbReference type="Proteomes" id="UP001165297"/>
    </source>
</evidence>
<dbReference type="PANTHER" id="PTHR37292:SF2">
    <property type="entry name" value="DUF262 DOMAIN-CONTAINING PROTEIN"/>
    <property type="match status" value="1"/>
</dbReference>
<dbReference type="Proteomes" id="UP001165297">
    <property type="component" value="Unassembled WGS sequence"/>
</dbReference>
<dbReference type="EMBL" id="JAJADQ010000016">
    <property type="protein sequence ID" value="MCB2380363.1"/>
    <property type="molecule type" value="Genomic_DNA"/>
</dbReference>
<proteinExistence type="predicted"/>